<evidence type="ECO:0000256" key="1">
    <source>
        <dbReference type="ARBA" id="ARBA00022574"/>
    </source>
</evidence>
<keyword evidence="1 3" id="KW-0853">WD repeat</keyword>
<dbReference type="SMART" id="SM00320">
    <property type="entry name" value="WD40"/>
    <property type="match status" value="6"/>
</dbReference>
<dbReference type="OMA" id="TARIWIE"/>
<protein>
    <submittedName>
        <fullName evidence="4">Uncharacterized protein</fullName>
    </submittedName>
</protein>
<evidence type="ECO:0000313" key="4">
    <source>
        <dbReference type="EMBL" id="EGB06508.1"/>
    </source>
</evidence>
<dbReference type="AlphaFoldDB" id="F0YE79"/>
<evidence type="ECO:0000256" key="2">
    <source>
        <dbReference type="ARBA" id="ARBA00022737"/>
    </source>
</evidence>
<dbReference type="Gene3D" id="2.130.10.10">
    <property type="entry name" value="YVTN repeat-like/Quinoprotein amine dehydrogenase"/>
    <property type="match status" value="3"/>
</dbReference>
<reference evidence="4 5" key="1">
    <citation type="journal article" date="2011" name="Proc. Natl. Acad. Sci. U.S.A.">
        <title>Niche of harmful alga Aureococcus anophagefferens revealed through ecogenomics.</title>
        <authorList>
            <person name="Gobler C.J."/>
            <person name="Berry D.L."/>
            <person name="Dyhrman S.T."/>
            <person name="Wilhelm S.W."/>
            <person name="Salamov A."/>
            <person name="Lobanov A.V."/>
            <person name="Zhang Y."/>
            <person name="Collier J.L."/>
            <person name="Wurch L.L."/>
            <person name="Kustka A.B."/>
            <person name="Dill B.D."/>
            <person name="Shah M."/>
            <person name="VerBerkmoes N.C."/>
            <person name="Kuo A."/>
            <person name="Terry A."/>
            <person name="Pangilinan J."/>
            <person name="Lindquist E.A."/>
            <person name="Lucas S."/>
            <person name="Paulsen I.T."/>
            <person name="Hattenrath-Lehmann T.K."/>
            <person name="Talmage S.C."/>
            <person name="Walker E.A."/>
            <person name="Koch F."/>
            <person name="Burson A.M."/>
            <person name="Marcoval M.A."/>
            <person name="Tang Y.Z."/>
            <person name="Lecleir G.R."/>
            <person name="Coyne K.J."/>
            <person name="Berg G.M."/>
            <person name="Bertrand E.M."/>
            <person name="Saito M.A."/>
            <person name="Gladyshev V.N."/>
            <person name="Grigoriev I.V."/>
        </authorList>
    </citation>
    <scope>NUCLEOTIDE SEQUENCE [LARGE SCALE GENOMIC DNA]</scope>
    <source>
        <strain evidence="5">CCMP 1984</strain>
    </source>
</reference>
<organism evidence="5">
    <name type="scientific">Aureococcus anophagefferens</name>
    <name type="common">Harmful bloom alga</name>
    <dbReference type="NCBI Taxonomy" id="44056"/>
    <lineage>
        <taxon>Eukaryota</taxon>
        <taxon>Sar</taxon>
        <taxon>Stramenopiles</taxon>
        <taxon>Ochrophyta</taxon>
        <taxon>Pelagophyceae</taxon>
        <taxon>Pelagomonadales</taxon>
        <taxon>Pelagomonadaceae</taxon>
        <taxon>Aureococcus</taxon>
    </lineage>
</organism>
<dbReference type="KEGG" id="aaf:AURANDRAFT_4253"/>
<proteinExistence type="predicted"/>
<dbReference type="InterPro" id="IPR001680">
    <property type="entry name" value="WD40_rpt"/>
</dbReference>
<dbReference type="OrthoDB" id="206346at2759"/>
<dbReference type="InterPro" id="IPR019775">
    <property type="entry name" value="WD40_repeat_CS"/>
</dbReference>
<dbReference type="CDD" id="cd00200">
    <property type="entry name" value="WD40"/>
    <property type="match status" value="1"/>
</dbReference>
<name>F0YE79_AURAN</name>
<evidence type="ECO:0000313" key="5">
    <source>
        <dbReference type="Proteomes" id="UP000002729"/>
    </source>
</evidence>
<dbReference type="EMBL" id="GL833134">
    <property type="protein sequence ID" value="EGB06508.1"/>
    <property type="molecule type" value="Genomic_DNA"/>
</dbReference>
<feature type="repeat" description="WD" evidence="3">
    <location>
        <begin position="60"/>
        <end position="94"/>
    </location>
</feature>
<dbReference type="PROSITE" id="PS50294">
    <property type="entry name" value="WD_REPEATS_REGION"/>
    <property type="match status" value="5"/>
</dbReference>
<dbReference type="GeneID" id="20222025"/>
<feature type="repeat" description="WD" evidence="3">
    <location>
        <begin position="182"/>
        <end position="213"/>
    </location>
</feature>
<dbReference type="PROSITE" id="PS50082">
    <property type="entry name" value="WD_REPEATS_2"/>
    <property type="match status" value="6"/>
</dbReference>
<dbReference type="InterPro" id="IPR020472">
    <property type="entry name" value="WD40_PAC1"/>
</dbReference>
<feature type="repeat" description="WD" evidence="3">
    <location>
        <begin position="140"/>
        <end position="181"/>
    </location>
</feature>
<feature type="repeat" description="WD" evidence="3">
    <location>
        <begin position="95"/>
        <end position="136"/>
    </location>
</feature>
<gene>
    <name evidence="4" type="ORF">AURANDRAFT_4253</name>
</gene>
<feature type="non-terminal residue" evidence="4">
    <location>
        <position position="265"/>
    </location>
</feature>
<feature type="non-terminal residue" evidence="4">
    <location>
        <position position="1"/>
    </location>
</feature>
<dbReference type="InParanoid" id="F0YE79"/>
<dbReference type="eggNOG" id="KOG0266">
    <property type="taxonomic scope" value="Eukaryota"/>
</dbReference>
<dbReference type="PANTHER" id="PTHR22847">
    <property type="entry name" value="WD40 REPEAT PROTEIN"/>
    <property type="match status" value="1"/>
</dbReference>
<dbReference type="RefSeq" id="XP_009038645.1">
    <property type="nucleotide sequence ID" value="XM_009040397.1"/>
</dbReference>
<accession>F0YE79</accession>
<evidence type="ECO:0000256" key="3">
    <source>
        <dbReference type="PROSITE-ProRule" id="PRU00221"/>
    </source>
</evidence>
<keyword evidence="5" id="KW-1185">Reference proteome</keyword>
<dbReference type="PRINTS" id="PR00320">
    <property type="entry name" value="GPROTEINBRPT"/>
</dbReference>
<sequence>GHRRECFSCACSNDGKLLASGSEDGTARVWDATTGDLVRVLEGHGKRTGFQQRGGFGALVSAVAFSPDGASLATGCRDNLVRVFDLATGKIQLQLKGHTAYVSSVEFNVDGGRLVSGSYDETAVVWNAVTGKKRMALLDKKGHEAAVLCAKFFVDGRRVATASQDKSARTWDAKTGDQLAVLLGHTHHITAVACLADGRLVTGAKDYTIRVWEDKWNVHNYDHRVLEGHADRVMAVALAQNDGLLVSASFDRTLKCWDPDPADEL</sequence>
<dbReference type="PROSITE" id="PS00678">
    <property type="entry name" value="WD_REPEATS_1"/>
    <property type="match status" value="2"/>
</dbReference>
<dbReference type="GO" id="GO:1990234">
    <property type="term" value="C:transferase complex"/>
    <property type="evidence" value="ECO:0007669"/>
    <property type="project" value="UniProtKB-ARBA"/>
</dbReference>
<dbReference type="InterPro" id="IPR015943">
    <property type="entry name" value="WD40/YVTN_repeat-like_dom_sf"/>
</dbReference>
<dbReference type="Pfam" id="PF00400">
    <property type="entry name" value="WD40"/>
    <property type="match status" value="6"/>
</dbReference>
<feature type="repeat" description="WD" evidence="3">
    <location>
        <begin position="226"/>
        <end position="265"/>
    </location>
</feature>
<dbReference type="Proteomes" id="UP000002729">
    <property type="component" value="Unassembled WGS sequence"/>
</dbReference>
<dbReference type="InterPro" id="IPR036322">
    <property type="entry name" value="WD40_repeat_dom_sf"/>
</dbReference>
<dbReference type="PANTHER" id="PTHR22847:SF637">
    <property type="entry name" value="WD REPEAT DOMAIN 5B"/>
    <property type="match status" value="1"/>
</dbReference>
<dbReference type="SUPFAM" id="SSF50978">
    <property type="entry name" value="WD40 repeat-like"/>
    <property type="match status" value="1"/>
</dbReference>
<keyword evidence="2" id="KW-0677">Repeat</keyword>
<feature type="repeat" description="WD" evidence="3">
    <location>
        <begin position="1"/>
        <end position="40"/>
    </location>
</feature>